<dbReference type="Gene3D" id="3.10.50.40">
    <property type="match status" value="1"/>
</dbReference>
<proteinExistence type="inferred from homology"/>
<comment type="similarity">
    <text evidence="4">Belongs to the FKBP-type PPIase family.</text>
</comment>
<dbReference type="InterPro" id="IPR046357">
    <property type="entry name" value="PPIase_dom_sf"/>
</dbReference>
<evidence type="ECO:0000256" key="3">
    <source>
        <dbReference type="PROSITE-ProRule" id="PRU00277"/>
    </source>
</evidence>
<sequence>MKVCVKRKLFVPAHLGYRERQMGAHIKPNSNLLIEIELMEVLTRIIDASRRHIGNQ</sequence>
<gene>
    <name evidence="5" type="ORF">PS862_04121</name>
</gene>
<dbReference type="EC" id="5.2.1.8" evidence="4"/>
<dbReference type="Pfam" id="PF00254">
    <property type="entry name" value="FKBP_C"/>
    <property type="match status" value="1"/>
</dbReference>
<evidence type="ECO:0000313" key="5">
    <source>
        <dbReference type="EMBL" id="VVP26273.1"/>
    </source>
</evidence>
<evidence type="ECO:0000313" key="6">
    <source>
        <dbReference type="Proteomes" id="UP000385207"/>
    </source>
</evidence>
<comment type="catalytic activity">
    <reaction evidence="1 3 4">
        <text>[protein]-peptidylproline (omega=180) = [protein]-peptidylproline (omega=0)</text>
        <dbReference type="Rhea" id="RHEA:16237"/>
        <dbReference type="Rhea" id="RHEA-COMP:10747"/>
        <dbReference type="Rhea" id="RHEA-COMP:10748"/>
        <dbReference type="ChEBI" id="CHEBI:83833"/>
        <dbReference type="ChEBI" id="CHEBI:83834"/>
        <dbReference type="EC" id="5.2.1.8"/>
    </reaction>
</comment>
<reference evidence="5 6" key="1">
    <citation type="submission" date="2019-09" db="EMBL/GenBank/DDBJ databases">
        <authorList>
            <person name="Chandra G."/>
            <person name="Truman W A."/>
        </authorList>
    </citation>
    <scope>NUCLEOTIDE SEQUENCE [LARGE SCALE GENOMIC DNA]</scope>
    <source>
        <strain evidence="5">PS862</strain>
    </source>
</reference>
<dbReference type="GO" id="GO:0003755">
    <property type="term" value="F:peptidyl-prolyl cis-trans isomerase activity"/>
    <property type="evidence" value="ECO:0007669"/>
    <property type="project" value="UniProtKB-UniRule"/>
</dbReference>
<dbReference type="PROSITE" id="PS50059">
    <property type="entry name" value="FKBP_PPIASE"/>
    <property type="match status" value="1"/>
</dbReference>
<keyword evidence="3 4" id="KW-0413">Isomerase</keyword>
<evidence type="ECO:0000256" key="4">
    <source>
        <dbReference type="RuleBase" id="RU003915"/>
    </source>
</evidence>
<evidence type="ECO:0000256" key="2">
    <source>
        <dbReference type="ARBA" id="ARBA00023110"/>
    </source>
</evidence>
<dbReference type="Proteomes" id="UP000385207">
    <property type="component" value="Unassembled WGS sequence"/>
</dbReference>
<dbReference type="SUPFAM" id="SSF54534">
    <property type="entry name" value="FKBP-like"/>
    <property type="match status" value="1"/>
</dbReference>
<dbReference type="InterPro" id="IPR001179">
    <property type="entry name" value="PPIase_FKBP_dom"/>
</dbReference>
<accession>A0A5E6XZP8</accession>
<evidence type="ECO:0000256" key="1">
    <source>
        <dbReference type="ARBA" id="ARBA00000971"/>
    </source>
</evidence>
<name>A0A5E6XZP8_PSEFL</name>
<protein>
    <recommendedName>
        <fullName evidence="4">Peptidyl-prolyl cis-trans isomerase</fullName>
        <ecNumber evidence="4">5.2.1.8</ecNumber>
    </recommendedName>
</protein>
<organism evidence="5 6">
    <name type="scientific">Pseudomonas fluorescens</name>
    <dbReference type="NCBI Taxonomy" id="294"/>
    <lineage>
        <taxon>Bacteria</taxon>
        <taxon>Pseudomonadati</taxon>
        <taxon>Pseudomonadota</taxon>
        <taxon>Gammaproteobacteria</taxon>
        <taxon>Pseudomonadales</taxon>
        <taxon>Pseudomonadaceae</taxon>
        <taxon>Pseudomonas</taxon>
    </lineage>
</organism>
<dbReference type="EMBL" id="CABVII010000019">
    <property type="protein sequence ID" value="VVP26273.1"/>
    <property type="molecule type" value="Genomic_DNA"/>
</dbReference>
<keyword evidence="2 3" id="KW-0697">Rotamase</keyword>
<dbReference type="AlphaFoldDB" id="A0A5E6XZP8"/>